<gene>
    <name evidence="2" type="ORF">E6C50_01100</name>
</gene>
<feature type="chain" id="PRO_5020330957" evidence="1">
    <location>
        <begin position="22"/>
        <end position="181"/>
    </location>
</feature>
<organism evidence="2 3">
    <name type="scientific">Flavobacterium supellecticarium</name>
    <dbReference type="NCBI Taxonomy" id="2565924"/>
    <lineage>
        <taxon>Bacteria</taxon>
        <taxon>Pseudomonadati</taxon>
        <taxon>Bacteroidota</taxon>
        <taxon>Flavobacteriia</taxon>
        <taxon>Flavobacteriales</taxon>
        <taxon>Flavobacteriaceae</taxon>
        <taxon>Flavobacterium</taxon>
    </lineage>
</organism>
<name>A0A4S4A3H8_9FLAO</name>
<dbReference type="Proteomes" id="UP000307507">
    <property type="component" value="Unassembled WGS sequence"/>
</dbReference>
<protein>
    <submittedName>
        <fullName evidence="2">Uncharacterized protein</fullName>
    </submittedName>
</protein>
<dbReference type="PROSITE" id="PS51257">
    <property type="entry name" value="PROKAR_LIPOPROTEIN"/>
    <property type="match status" value="1"/>
</dbReference>
<feature type="signal peptide" evidence="1">
    <location>
        <begin position="1"/>
        <end position="21"/>
    </location>
</feature>
<accession>A0A4S4A3H8</accession>
<reference evidence="2 3" key="1">
    <citation type="submission" date="2019-04" db="EMBL/GenBank/DDBJ databases">
        <title>Flavobacterium sp. nov. isolated from construction timber.</title>
        <authorList>
            <person name="Lin S.-Y."/>
            <person name="Chang C.-T."/>
            <person name="Young C.-C."/>
        </authorList>
    </citation>
    <scope>NUCLEOTIDE SEQUENCE [LARGE SCALE GENOMIC DNA]</scope>
    <source>
        <strain evidence="2 3">CC-CTC003</strain>
    </source>
</reference>
<keyword evidence="3" id="KW-1185">Reference proteome</keyword>
<dbReference type="AlphaFoldDB" id="A0A4S4A3H8"/>
<proteinExistence type="predicted"/>
<dbReference type="EMBL" id="SSNZ01000001">
    <property type="protein sequence ID" value="THF52838.1"/>
    <property type="molecule type" value="Genomic_DNA"/>
</dbReference>
<evidence type="ECO:0000313" key="3">
    <source>
        <dbReference type="Proteomes" id="UP000307507"/>
    </source>
</evidence>
<dbReference type="OrthoDB" id="1514957at2"/>
<comment type="caution">
    <text evidence="2">The sequence shown here is derived from an EMBL/GenBank/DDBJ whole genome shotgun (WGS) entry which is preliminary data.</text>
</comment>
<evidence type="ECO:0000256" key="1">
    <source>
        <dbReference type="SAM" id="SignalP"/>
    </source>
</evidence>
<evidence type="ECO:0000313" key="2">
    <source>
        <dbReference type="EMBL" id="THF52838.1"/>
    </source>
</evidence>
<dbReference type="RefSeq" id="WP_136401363.1">
    <property type="nucleotide sequence ID" value="NZ_SSNZ01000001.1"/>
</dbReference>
<keyword evidence="1" id="KW-0732">Signal</keyword>
<sequence length="181" mass="19473">MRKAFLFFSMCSLLLSSCSGDDNDTTNSGNTITLPIAFDFRGVTVPDNATSIDLNDINVKAGNTYHHTTGWTDCADSNNAVLENVTYDVSEQSAIAIGTGNYNTLIADIGNLPAIQKIIIDMASYGMTRISLCDGNNVIAENNIGESQNGRTTVTLNVNNKKADKLYIGCLEGGLYSIRIE</sequence>